<dbReference type="Proteomes" id="UP000464751">
    <property type="component" value="Chromosome"/>
</dbReference>
<dbReference type="RefSeq" id="WP_163075979.1">
    <property type="nucleotide sequence ID" value="NZ_CP048630.1"/>
</dbReference>
<dbReference type="InterPro" id="IPR012349">
    <property type="entry name" value="Split_barrel_FMN-bd"/>
</dbReference>
<protein>
    <submittedName>
        <fullName evidence="2">Pyridoxamine 5'-phosphate oxidase family protein</fullName>
    </submittedName>
</protein>
<dbReference type="PANTHER" id="PTHR34818:SF1">
    <property type="entry name" value="PROTEIN BLI-3"/>
    <property type="match status" value="1"/>
</dbReference>
<dbReference type="KEGG" id="apra:G3A50_14770"/>
<dbReference type="PANTHER" id="PTHR34818">
    <property type="entry name" value="PROTEIN BLI-3"/>
    <property type="match status" value="1"/>
</dbReference>
<reference evidence="2 3" key="1">
    <citation type="submission" date="2020-02" db="EMBL/GenBank/DDBJ databases">
        <authorList>
            <person name="Li G."/>
        </authorList>
    </citation>
    <scope>NUCLEOTIDE SEQUENCE [LARGE SCALE GENOMIC DNA]</scope>
    <source>
        <strain evidence="2 3">DSM 102029</strain>
    </source>
</reference>
<proteinExistence type="predicted"/>
<accession>A0A6P1YT23</accession>
<sequence length="165" mass="18694">MDSKTTEQAIDKVWDMMDDIRTCMLVSKHGLTLRSRPMHAMVARDEGCVWFLSDKRGHKDEELESDPQSALIFADKADRNYLSVSGESEVMHDPAKIDELWNEAASTFWPRGKNDPNIQVLRFIPESAEYWDGPSNSVLVALKMAAARMQGRTPDLGDNRKVPLD</sequence>
<dbReference type="InterPro" id="IPR052917">
    <property type="entry name" value="Stress-Dev_Protein"/>
</dbReference>
<dbReference type="EMBL" id="CP048630">
    <property type="protein sequence ID" value="QIB34834.1"/>
    <property type="molecule type" value="Genomic_DNA"/>
</dbReference>
<dbReference type="Pfam" id="PF16242">
    <property type="entry name" value="Pyrid_ox_like"/>
    <property type="match status" value="1"/>
</dbReference>
<feature type="domain" description="General stress protein FMN-binding split barrel" evidence="1">
    <location>
        <begin position="9"/>
        <end position="155"/>
    </location>
</feature>
<gene>
    <name evidence="2" type="ORF">G3A50_14770</name>
</gene>
<keyword evidence="3" id="KW-1185">Reference proteome</keyword>
<evidence type="ECO:0000313" key="2">
    <source>
        <dbReference type="EMBL" id="QIB34834.1"/>
    </source>
</evidence>
<name>A0A6P1YT23_9HYPH</name>
<organism evidence="2 3">
    <name type="scientific">Ancylobacter pratisalsi</name>
    <dbReference type="NCBI Taxonomy" id="1745854"/>
    <lineage>
        <taxon>Bacteria</taxon>
        <taxon>Pseudomonadati</taxon>
        <taxon>Pseudomonadota</taxon>
        <taxon>Alphaproteobacteria</taxon>
        <taxon>Hyphomicrobiales</taxon>
        <taxon>Xanthobacteraceae</taxon>
        <taxon>Ancylobacter</taxon>
    </lineage>
</organism>
<evidence type="ECO:0000313" key="3">
    <source>
        <dbReference type="Proteomes" id="UP000464751"/>
    </source>
</evidence>
<dbReference type="Gene3D" id="2.30.110.10">
    <property type="entry name" value="Electron Transport, Fmn-binding Protein, Chain A"/>
    <property type="match status" value="1"/>
</dbReference>
<dbReference type="AlphaFoldDB" id="A0A6P1YT23"/>
<dbReference type="SUPFAM" id="SSF50475">
    <property type="entry name" value="FMN-binding split barrel"/>
    <property type="match status" value="1"/>
</dbReference>
<evidence type="ECO:0000259" key="1">
    <source>
        <dbReference type="Pfam" id="PF16242"/>
    </source>
</evidence>
<dbReference type="InterPro" id="IPR038725">
    <property type="entry name" value="YdaG_split_barrel_FMN-bd"/>
</dbReference>